<dbReference type="Gene3D" id="3.40.50.720">
    <property type="entry name" value="NAD(P)-binding Rossmann-like Domain"/>
    <property type="match status" value="1"/>
</dbReference>
<dbReference type="FunFam" id="3.40.50.720:FF:000033">
    <property type="entry name" value="Adenylyltransferase and sulfurtransferase MOCS3"/>
    <property type="match status" value="1"/>
</dbReference>
<evidence type="ECO:0000256" key="1">
    <source>
        <dbReference type="ARBA" id="ARBA00009919"/>
    </source>
</evidence>
<evidence type="ECO:0000256" key="3">
    <source>
        <dbReference type="ARBA" id="ARBA00022741"/>
    </source>
</evidence>
<comment type="subunit">
    <text evidence="7">Homodimer. Forms a stable heterotetrameric complex of 2 MoeB and 2 MoaD during adenylation of MoaD.</text>
</comment>
<dbReference type="CDD" id="cd00158">
    <property type="entry name" value="RHOD"/>
    <property type="match status" value="1"/>
</dbReference>
<dbReference type="SUPFAM" id="SSF69572">
    <property type="entry name" value="Activating enzymes of the ubiquitin-like proteins"/>
    <property type="match status" value="1"/>
</dbReference>
<dbReference type="InterPro" id="IPR036873">
    <property type="entry name" value="Rhodanese-like_dom_sf"/>
</dbReference>
<dbReference type="GO" id="GO:0008641">
    <property type="term" value="F:ubiquitin-like modifier activating enzyme activity"/>
    <property type="evidence" value="ECO:0007669"/>
    <property type="project" value="InterPro"/>
</dbReference>
<keyword evidence="2" id="KW-0808">Transferase</keyword>
<dbReference type="PANTHER" id="PTHR10953:SF102">
    <property type="entry name" value="ADENYLYLTRANSFERASE AND SULFURTRANSFERASE MOCS3"/>
    <property type="match status" value="1"/>
</dbReference>
<dbReference type="GO" id="GO:0005524">
    <property type="term" value="F:ATP binding"/>
    <property type="evidence" value="ECO:0007669"/>
    <property type="project" value="UniProtKB-KW"/>
</dbReference>
<evidence type="ECO:0000256" key="2">
    <source>
        <dbReference type="ARBA" id="ARBA00022679"/>
    </source>
</evidence>
<dbReference type="Pfam" id="PF00899">
    <property type="entry name" value="ThiF"/>
    <property type="match status" value="1"/>
</dbReference>
<evidence type="ECO:0000259" key="13">
    <source>
        <dbReference type="PROSITE" id="PS50206"/>
    </source>
</evidence>
<reference evidence="14" key="1">
    <citation type="submission" date="2020-01" db="EMBL/GenBank/DDBJ databases">
        <authorList>
            <person name="Seo Y.L."/>
        </authorList>
    </citation>
    <scope>NUCLEOTIDE SEQUENCE</scope>
    <source>
        <strain evidence="14">R11</strain>
    </source>
</reference>
<keyword evidence="4" id="KW-0067">ATP-binding</keyword>
<dbReference type="InterPro" id="IPR045886">
    <property type="entry name" value="ThiF/MoeB/HesA"/>
</dbReference>
<dbReference type="EC" id="2.7.7.80" evidence="8"/>
<reference evidence="14" key="2">
    <citation type="submission" date="2020-10" db="EMBL/GenBank/DDBJ databases">
        <title>Mucilaginibacter sp. nov., isolated from soil.</title>
        <authorList>
            <person name="Jeon C.O."/>
        </authorList>
    </citation>
    <scope>NUCLEOTIDE SEQUENCE</scope>
    <source>
        <strain evidence="14">R11</strain>
    </source>
</reference>
<gene>
    <name evidence="14" type="ORF">GSY63_10035</name>
</gene>
<dbReference type="GO" id="GO:0061605">
    <property type="term" value="F:molybdopterin-synthase adenylyltransferase activity"/>
    <property type="evidence" value="ECO:0007669"/>
    <property type="project" value="UniProtKB-EC"/>
</dbReference>
<proteinExistence type="inferred from homology"/>
<keyword evidence="15" id="KW-1185">Reference proteome</keyword>
<evidence type="ECO:0000313" key="15">
    <source>
        <dbReference type="Proteomes" id="UP000638732"/>
    </source>
</evidence>
<keyword evidence="3" id="KW-0547">Nucleotide-binding</keyword>
<dbReference type="AlphaFoldDB" id="A0A965ZEQ1"/>
<dbReference type="SMART" id="SM00450">
    <property type="entry name" value="RHOD"/>
    <property type="match status" value="1"/>
</dbReference>
<comment type="similarity">
    <text evidence="1">Belongs to the HesA/MoeB/ThiF family.</text>
</comment>
<dbReference type="Gene3D" id="3.40.250.10">
    <property type="entry name" value="Rhodanese-like domain"/>
    <property type="match status" value="1"/>
</dbReference>
<evidence type="ECO:0000256" key="8">
    <source>
        <dbReference type="ARBA" id="ARBA00066884"/>
    </source>
</evidence>
<dbReference type="GO" id="GO:0004792">
    <property type="term" value="F:thiosulfate-cyanide sulfurtransferase activity"/>
    <property type="evidence" value="ECO:0007669"/>
    <property type="project" value="TreeGrafter"/>
</dbReference>
<dbReference type="EMBL" id="WWEO01000042">
    <property type="protein sequence ID" value="NCD69693.1"/>
    <property type="molecule type" value="Genomic_DNA"/>
</dbReference>
<comment type="caution">
    <text evidence="14">The sequence shown here is derived from an EMBL/GenBank/DDBJ whole genome shotgun (WGS) entry which is preliminary data.</text>
</comment>
<name>A0A965ZEQ1_9SPHI</name>
<dbReference type="RefSeq" id="WP_166585681.1">
    <property type="nucleotide sequence ID" value="NZ_WWEO01000042.1"/>
</dbReference>
<evidence type="ECO:0000256" key="10">
    <source>
        <dbReference type="ARBA" id="ARBA00075110"/>
    </source>
</evidence>
<comment type="function">
    <text evidence="6">Catalyzes the adenylation by ATP of the carboxyl group of the C-terminal glycine of sulfur carrier protein MoaD.</text>
</comment>
<accession>A0A965ZEQ1</accession>
<feature type="domain" description="Rhodanese" evidence="13">
    <location>
        <begin position="272"/>
        <end position="361"/>
    </location>
</feature>
<evidence type="ECO:0000256" key="5">
    <source>
        <dbReference type="ARBA" id="ARBA00052218"/>
    </source>
</evidence>
<dbReference type="PANTHER" id="PTHR10953">
    <property type="entry name" value="UBIQUITIN-ACTIVATING ENZYME E1"/>
    <property type="match status" value="1"/>
</dbReference>
<evidence type="ECO:0000256" key="4">
    <source>
        <dbReference type="ARBA" id="ARBA00022840"/>
    </source>
</evidence>
<evidence type="ECO:0000256" key="12">
    <source>
        <dbReference type="ARBA" id="ARBA00078531"/>
    </source>
</evidence>
<dbReference type="Proteomes" id="UP000638732">
    <property type="component" value="Unassembled WGS sequence"/>
</dbReference>
<comment type="catalytic activity">
    <reaction evidence="5">
        <text>[molybdopterin-synthase sulfur-carrier protein]-C-terminal Gly-Gly + ATP + H(+) = [molybdopterin-synthase sulfur-carrier protein]-C-terminal Gly-Gly-AMP + diphosphate</text>
        <dbReference type="Rhea" id="RHEA:43616"/>
        <dbReference type="Rhea" id="RHEA-COMP:12159"/>
        <dbReference type="Rhea" id="RHEA-COMP:12202"/>
        <dbReference type="ChEBI" id="CHEBI:15378"/>
        <dbReference type="ChEBI" id="CHEBI:30616"/>
        <dbReference type="ChEBI" id="CHEBI:33019"/>
        <dbReference type="ChEBI" id="CHEBI:90618"/>
        <dbReference type="ChEBI" id="CHEBI:90778"/>
        <dbReference type="EC" id="2.7.7.80"/>
    </reaction>
</comment>
<evidence type="ECO:0000313" key="14">
    <source>
        <dbReference type="EMBL" id="NCD69693.1"/>
    </source>
</evidence>
<dbReference type="PROSITE" id="PS50206">
    <property type="entry name" value="RHODANESE_3"/>
    <property type="match status" value="1"/>
</dbReference>
<dbReference type="InterPro" id="IPR000594">
    <property type="entry name" value="ThiF_NAD_FAD-bd"/>
</dbReference>
<dbReference type="GO" id="GO:0008146">
    <property type="term" value="F:sulfotransferase activity"/>
    <property type="evidence" value="ECO:0007669"/>
    <property type="project" value="TreeGrafter"/>
</dbReference>
<dbReference type="Pfam" id="PF00581">
    <property type="entry name" value="Rhodanese"/>
    <property type="match status" value="1"/>
</dbReference>
<dbReference type="CDD" id="cd00757">
    <property type="entry name" value="ThiF_MoeB_HesA_family"/>
    <property type="match status" value="1"/>
</dbReference>
<organism evidence="14 15">
    <name type="scientific">Mucilaginibacter agri</name>
    <dbReference type="NCBI Taxonomy" id="2695265"/>
    <lineage>
        <taxon>Bacteria</taxon>
        <taxon>Pseudomonadati</taxon>
        <taxon>Bacteroidota</taxon>
        <taxon>Sphingobacteriia</taxon>
        <taxon>Sphingobacteriales</taxon>
        <taxon>Sphingobacteriaceae</taxon>
        <taxon>Mucilaginibacter</taxon>
    </lineage>
</organism>
<evidence type="ECO:0000256" key="11">
    <source>
        <dbReference type="ARBA" id="ARBA00075328"/>
    </source>
</evidence>
<dbReference type="InterPro" id="IPR001763">
    <property type="entry name" value="Rhodanese-like_dom"/>
</dbReference>
<evidence type="ECO:0000256" key="7">
    <source>
        <dbReference type="ARBA" id="ARBA00063809"/>
    </source>
</evidence>
<evidence type="ECO:0000256" key="6">
    <source>
        <dbReference type="ARBA" id="ARBA00055169"/>
    </source>
</evidence>
<dbReference type="GO" id="GO:0005829">
    <property type="term" value="C:cytosol"/>
    <property type="evidence" value="ECO:0007669"/>
    <property type="project" value="TreeGrafter"/>
</dbReference>
<sequence>MSTANKYSRQTQLAGFGPAAQQKLQQAKVLVIGAGGLGVPVLQYLTGMGVGTIGIIDGDTISIDNLHRQVLYTEAEVGKLKAEAAIATLRKLNSEVVFKLYPYYLDINNALALIKEYDLLIDASDNFGTRYLINDACVILNKPYIYGAVQQYEGHVSVFNYNGGPTYRCLYPTVPQANEIPDCNTAGVLGVAPGIIGCQQALQAVKVITGVGETLSGYLQIFDLDRNDQYKIKLTSVPENHNIKHLQSNYDTPACEKGGKLEIEELYRWYTDDKPFFLVDVRETKEFNHEHLQGAHSFPLSALSDNIDRLPKNLPLVTICEIGGRSARAATTISEAVPGSTVYNVVGGMETWLDEVGEQLVVYPKSETAP</sequence>
<evidence type="ECO:0000256" key="9">
    <source>
        <dbReference type="ARBA" id="ARBA00073635"/>
    </source>
</evidence>
<protein>
    <recommendedName>
        <fullName evidence="9">Molybdopterin-synthase adenylyltransferase</fullName>
        <ecNumber evidence="8">2.7.7.80</ecNumber>
    </recommendedName>
    <alternativeName>
        <fullName evidence="12">MoaD protein adenylase</fullName>
    </alternativeName>
    <alternativeName>
        <fullName evidence="10">Molybdopterin-converting factor subunit 1 adenylase</fullName>
    </alternativeName>
    <alternativeName>
        <fullName evidence="11">Sulfur carrier protein MoaD adenylyltransferase</fullName>
    </alternativeName>
</protein>
<dbReference type="InterPro" id="IPR035985">
    <property type="entry name" value="Ubiquitin-activating_enz"/>
</dbReference>